<proteinExistence type="predicted"/>
<evidence type="ECO:0000313" key="3">
    <source>
        <dbReference type="Proteomes" id="UP001177023"/>
    </source>
</evidence>
<dbReference type="EMBL" id="CATQJA010002710">
    <property type="protein sequence ID" value="CAJ0587386.1"/>
    <property type="molecule type" value="Genomic_DNA"/>
</dbReference>
<evidence type="ECO:0000313" key="2">
    <source>
        <dbReference type="EMBL" id="CAJ0587386.1"/>
    </source>
</evidence>
<reference evidence="2" key="1">
    <citation type="submission" date="2023-06" db="EMBL/GenBank/DDBJ databases">
        <authorList>
            <person name="Delattre M."/>
        </authorList>
    </citation>
    <scope>NUCLEOTIDE SEQUENCE</scope>
    <source>
        <strain evidence="2">AF72</strain>
    </source>
</reference>
<dbReference type="InterPro" id="IPR002018">
    <property type="entry name" value="CarbesteraseB"/>
</dbReference>
<dbReference type="SUPFAM" id="SSF53474">
    <property type="entry name" value="alpha/beta-Hydrolases"/>
    <property type="match status" value="1"/>
</dbReference>
<dbReference type="InterPro" id="IPR029058">
    <property type="entry name" value="AB_hydrolase_fold"/>
</dbReference>
<dbReference type="InterPro" id="IPR050309">
    <property type="entry name" value="Type-B_Carboxylest/Lipase"/>
</dbReference>
<organism evidence="2 3">
    <name type="scientific">Mesorhabditis spiculigera</name>
    <dbReference type="NCBI Taxonomy" id="96644"/>
    <lineage>
        <taxon>Eukaryota</taxon>
        <taxon>Metazoa</taxon>
        <taxon>Ecdysozoa</taxon>
        <taxon>Nematoda</taxon>
        <taxon>Chromadorea</taxon>
        <taxon>Rhabditida</taxon>
        <taxon>Rhabditina</taxon>
        <taxon>Rhabditomorpha</taxon>
        <taxon>Rhabditoidea</taxon>
        <taxon>Rhabditidae</taxon>
        <taxon>Mesorhabditinae</taxon>
        <taxon>Mesorhabditis</taxon>
    </lineage>
</organism>
<dbReference type="AlphaFoldDB" id="A0AA36DJ88"/>
<protein>
    <recommendedName>
        <fullName evidence="1">Carboxylesterase type B domain-containing protein</fullName>
    </recommendedName>
</protein>
<gene>
    <name evidence="2" type="ORF">MSPICULIGERA_LOCUS25357</name>
</gene>
<dbReference type="Proteomes" id="UP001177023">
    <property type="component" value="Unassembled WGS sequence"/>
</dbReference>
<comment type="caution">
    <text evidence="2">The sequence shown here is derived from an EMBL/GenBank/DDBJ whole genome shotgun (WGS) entry which is preliminary data.</text>
</comment>
<evidence type="ECO:0000259" key="1">
    <source>
        <dbReference type="Pfam" id="PF00135"/>
    </source>
</evidence>
<name>A0AA36DJ88_9BILA</name>
<dbReference type="Gene3D" id="3.40.50.1820">
    <property type="entry name" value="alpha/beta hydrolase"/>
    <property type="match status" value="1"/>
</dbReference>
<sequence length="539" mass="61863">MPNIQAFGSSAEVFESIPYAAAPYGDLRFEPPVPPVPWSYPLDVRYETSCHQYSLNQELTDPSFQIYGSDDCLRLKLVVPLDYWTRQRYSERLPIIFWIHGGSYRAGGKVWYKTPGIIRNFSAKKMIFVAPDYRQGFDGFLTLLDPEIPGNLGLEDILQALKFVRDNAYNFGGDPNNIILAGEGTGAALAGLLAASPKTNGLIQGIMMFSGTATAPWGVRNEMTRANTIKVLKNCNCFFESSKRIKECLKYTNPSCYHDDLRNRDFFDYYDDVRFQNIYEAHRMGLSPFTPVMDSFRYWDAIINEDPEDLVRKNARVKALLSNAAHERLFNCKKIATMPISLKEWCEAIIEARFKNSSAVRDIFNVWYKPTNPEYELNVGTRTSRLLTFTEDDWVADTQHEGLYYADHGLPTYLLLNNIYGHPTAGANGKWGTDHGTDMAMLFESRAFFAPFGEYTAEELSYGRAFADHLSDLIAEFVKTGRLRIHPRFTRTNWAVLRVTFDKVQHRQYSAENYNFWRQDAPELAKLESNELRRMRDMP</sequence>
<feature type="non-terminal residue" evidence="2">
    <location>
        <position position="539"/>
    </location>
</feature>
<keyword evidence="3" id="KW-1185">Reference proteome</keyword>
<dbReference type="PANTHER" id="PTHR11559">
    <property type="entry name" value="CARBOXYLESTERASE"/>
    <property type="match status" value="1"/>
</dbReference>
<dbReference type="Pfam" id="PF00135">
    <property type="entry name" value="COesterase"/>
    <property type="match status" value="1"/>
</dbReference>
<accession>A0AA36DJ88</accession>
<feature type="domain" description="Carboxylesterase type B" evidence="1">
    <location>
        <begin position="10"/>
        <end position="517"/>
    </location>
</feature>